<reference evidence="9 10" key="1">
    <citation type="submission" date="2025-04" db="UniProtKB">
        <authorList>
            <consortium name="RefSeq"/>
        </authorList>
    </citation>
    <scope>IDENTIFICATION</scope>
    <source>
        <tissue evidence="9 10">Sperm</tissue>
    </source>
</reference>
<sequence length="670" mass="71388">MSNTSGSRRTSLRSCAQSRSALFSVVTPTGSGQATPEPLLSPGKRAPFHSSSGGGGGATAAQPKPYSGTPSHGCTSNFSYGRAGEGSPTHRRSKPAASVEASGMRAPSEPYLTPLQQKEVAIRHLRAKLKDSQRLMQEREGEMEELRLKLGQMQEDWVEEEYQRLEAQLSLKEAKKEIKQLKSVIDTMKNMLVDKEPDGGKGVQKYFIDINIQNKKLEALLKRKEAAENGVAGEGQEEGSSPPESATRSSAFTKGSEDEGESSDGVDTDTDAEAEKGTLEKHATKENGATVDACNDNVRPGISRDASKDCLSLMLSDSKPPTLSIHVQSAEGLPKTQSQHSLLKLIITSPVEENVLTFSQVDVDRVRRISKEEGVQTDEVTGENAPDPRALKSQACSPILSQLHKWSQANASSIADGERVEDELRESTIELLQFQCNREMHKSLSSPTSEERGSFDAKSDCGACYPETVVQVSDRSTVETTASGADARMGQTAASPAAASVECCNCLTSDNFQSGLQAEPVGINNNNAAIGCLVTSHSNSSLQSLVELAEEAAEDCPHAEAPEPSYWSGSALLDTLVLAGPILPTVAWFLRRPGGTAAGAAGAEAGAAVGVAVGRPFYGLPTLLRGCCLLALRSLRSMPNAVIAPICLCTRPQIQQPDPNNGEEEEHGLM</sequence>
<evidence type="ECO:0000256" key="1">
    <source>
        <dbReference type="ARBA" id="ARBA00004167"/>
    </source>
</evidence>
<evidence type="ECO:0000313" key="10">
    <source>
        <dbReference type="RefSeq" id="XP_032808873.1"/>
    </source>
</evidence>
<comment type="subcellular location">
    <subcellularLocation>
        <location evidence="1">Membrane</location>
        <topology evidence="1">Single-pass membrane protein</topology>
    </subcellularLocation>
</comment>
<feature type="region of interest" description="Disordered" evidence="7">
    <location>
        <begin position="228"/>
        <end position="270"/>
    </location>
</feature>
<keyword evidence="4" id="KW-1133">Transmembrane helix</keyword>
<evidence type="ECO:0000313" key="11">
    <source>
        <dbReference type="RefSeq" id="XP_032808875.1"/>
    </source>
</evidence>
<dbReference type="RefSeq" id="XP_032808875.1">
    <property type="nucleotide sequence ID" value="XM_032952984.1"/>
</dbReference>
<protein>
    <submittedName>
        <fullName evidence="9 10">Syntaphilin-like isoform X1</fullName>
    </submittedName>
</protein>
<keyword evidence="2" id="KW-0597">Phosphoprotein</keyword>
<keyword evidence="5" id="KW-0175">Coiled coil</keyword>
<evidence type="ECO:0000256" key="6">
    <source>
        <dbReference type="ARBA" id="ARBA00023136"/>
    </source>
</evidence>
<dbReference type="PANTHER" id="PTHR16208">
    <property type="entry name" value="MICROTUBULE-ASSOCIATED PROTEIN/SYNTAPHILIN"/>
    <property type="match status" value="1"/>
</dbReference>
<feature type="compositionally biased region" description="Acidic residues" evidence="7">
    <location>
        <begin position="258"/>
        <end position="270"/>
    </location>
</feature>
<evidence type="ECO:0000256" key="3">
    <source>
        <dbReference type="ARBA" id="ARBA00022692"/>
    </source>
</evidence>
<dbReference type="AlphaFoldDB" id="A0AAJ7T072"/>
<evidence type="ECO:0000256" key="4">
    <source>
        <dbReference type="ARBA" id="ARBA00022989"/>
    </source>
</evidence>
<gene>
    <name evidence="9 10 11 12" type="primary">LOC116941672</name>
</gene>
<dbReference type="RefSeq" id="XP_032808876.1">
    <property type="nucleotide sequence ID" value="XM_032952985.1"/>
</dbReference>
<organism evidence="8 10">
    <name type="scientific">Petromyzon marinus</name>
    <name type="common">Sea lamprey</name>
    <dbReference type="NCBI Taxonomy" id="7757"/>
    <lineage>
        <taxon>Eukaryota</taxon>
        <taxon>Metazoa</taxon>
        <taxon>Chordata</taxon>
        <taxon>Craniata</taxon>
        <taxon>Vertebrata</taxon>
        <taxon>Cyclostomata</taxon>
        <taxon>Hyperoartia</taxon>
        <taxon>Petromyzontiformes</taxon>
        <taxon>Petromyzontidae</taxon>
        <taxon>Petromyzon</taxon>
    </lineage>
</organism>
<dbReference type="Proteomes" id="UP001318040">
    <property type="component" value="Chromosome 12"/>
</dbReference>
<name>A0AAJ7T072_PETMA</name>
<keyword evidence="3" id="KW-0812">Transmembrane</keyword>
<feature type="compositionally biased region" description="Polar residues" evidence="7">
    <location>
        <begin position="68"/>
        <end position="79"/>
    </location>
</feature>
<feature type="region of interest" description="Disordered" evidence="7">
    <location>
        <begin position="24"/>
        <end position="109"/>
    </location>
</feature>
<evidence type="ECO:0000256" key="2">
    <source>
        <dbReference type="ARBA" id="ARBA00022553"/>
    </source>
</evidence>
<accession>A0AAJ7T072</accession>
<dbReference type="GO" id="GO:1904115">
    <property type="term" value="C:axon cytoplasm"/>
    <property type="evidence" value="ECO:0007669"/>
    <property type="project" value="GOC"/>
</dbReference>
<dbReference type="RefSeq" id="XP_032808873.1">
    <property type="nucleotide sequence ID" value="XM_032952982.1"/>
</dbReference>
<dbReference type="GO" id="GO:0005881">
    <property type="term" value="C:cytoplasmic microtubule"/>
    <property type="evidence" value="ECO:0007669"/>
    <property type="project" value="TreeGrafter"/>
</dbReference>
<keyword evidence="8" id="KW-1185">Reference proteome</keyword>
<dbReference type="KEGG" id="pmrn:116941672"/>
<keyword evidence="6" id="KW-0472">Membrane</keyword>
<dbReference type="RefSeq" id="XP_032808872.1">
    <property type="nucleotide sequence ID" value="XM_032952981.1"/>
</dbReference>
<proteinExistence type="predicted"/>
<feature type="compositionally biased region" description="Polar residues" evidence="7">
    <location>
        <begin position="24"/>
        <end position="34"/>
    </location>
</feature>
<dbReference type="InterPro" id="IPR028197">
    <property type="entry name" value="Syntaphilin/Syntabulin"/>
</dbReference>
<evidence type="ECO:0000313" key="12">
    <source>
        <dbReference type="RefSeq" id="XP_032808876.1"/>
    </source>
</evidence>
<dbReference type="GO" id="GO:0019896">
    <property type="term" value="P:axonal transport of mitochondrion"/>
    <property type="evidence" value="ECO:0007669"/>
    <property type="project" value="TreeGrafter"/>
</dbReference>
<dbReference type="Pfam" id="PF15290">
    <property type="entry name" value="Syntaphilin"/>
    <property type="match status" value="1"/>
</dbReference>
<dbReference type="GO" id="GO:0016020">
    <property type="term" value="C:membrane"/>
    <property type="evidence" value="ECO:0007669"/>
    <property type="project" value="UniProtKB-SubCell"/>
</dbReference>
<dbReference type="PANTHER" id="PTHR16208:SF4">
    <property type="entry name" value="SYNTABULIN"/>
    <property type="match status" value="1"/>
</dbReference>
<evidence type="ECO:0000256" key="7">
    <source>
        <dbReference type="SAM" id="MobiDB-lite"/>
    </source>
</evidence>
<evidence type="ECO:0000256" key="5">
    <source>
        <dbReference type="ARBA" id="ARBA00023054"/>
    </source>
</evidence>
<evidence type="ECO:0000313" key="9">
    <source>
        <dbReference type="RefSeq" id="XP_032808872.1"/>
    </source>
</evidence>
<dbReference type="GO" id="GO:0060074">
    <property type="term" value="P:synapse maturation"/>
    <property type="evidence" value="ECO:0007669"/>
    <property type="project" value="TreeGrafter"/>
</dbReference>
<evidence type="ECO:0000313" key="8">
    <source>
        <dbReference type="Proteomes" id="UP001318040"/>
    </source>
</evidence>